<dbReference type="InterPro" id="IPR057342">
    <property type="entry name" value="DEXDc_RapA"/>
</dbReference>
<dbReference type="Pfam" id="PF00271">
    <property type="entry name" value="Helicase_C"/>
    <property type="match status" value="1"/>
</dbReference>
<feature type="domain" description="Helicase C-terminal" evidence="6">
    <location>
        <begin position="695"/>
        <end position="857"/>
    </location>
</feature>
<dbReference type="PANTHER" id="PTHR45766:SF6">
    <property type="entry name" value="SWI_SNF-RELATED MATRIX-ASSOCIATED ACTIN-DEPENDENT REGULATOR OF CHROMATIN SUBFAMILY A-LIKE PROTEIN 1"/>
    <property type="match status" value="1"/>
</dbReference>
<evidence type="ECO:0000256" key="2">
    <source>
        <dbReference type="ARBA" id="ARBA00022801"/>
    </source>
</evidence>
<dbReference type="PANTHER" id="PTHR45766">
    <property type="entry name" value="DNA ANNEALING HELICASE AND ENDONUCLEASE ZRANB3 FAMILY MEMBER"/>
    <property type="match status" value="1"/>
</dbReference>
<dbReference type="Proteomes" id="UP000182160">
    <property type="component" value="Unassembled WGS sequence"/>
</dbReference>
<evidence type="ECO:0000259" key="6">
    <source>
        <dbReference type="PROSITE" id="PS51194"/>
    </source>
</evidence>
<dbReference type="GO" id="GO:0005524">
    <property type="term" value="F:ATP binding"/>
    <property type="evidence" value="ECO:0007669"/>
    <property type="project" value="UniProtKB-KW"/>
</dbReference>
<protein>
    <submittedName>
        <fullName evidence="7">SNF2 family N-terminal domain-containing protein</fullName>
    </submittedName>
</protein>
<dbReference type="PROSITE" id="PS51192">
    <property type="entry name" value="HELICASE_ATP_BIND_1"/>
    <property type="match status" value="1"/>
</dbReference>
<evidence type="ECO:0000313" key="7">
    <source>
        <dbReference type="EMBL" id="SEN02248.1"/>
    </source>
</evidence>
<dbReference type="Gene3D" id="3.40.50.10810">
    <property type="entry name" value="Tandem AAA-ATPase domain"/>
    <property type="match status" value="1"/>
</dbReference>
<keyword evidence="2" id="KW-0378">Hydrolase</keyword>
<evidence type="ECO:0000256" key="3">
    <source>
        <dbReference type="ARBA" id="ARBA00022806"/>
    </source>
</evidence>
<dbReference type="InterPro" id="IPR038718">
    <property type="entry name" value="SNF2-like_sf"/>
</dbReference>
<gene>
    <name evidence="7" type="ORF">SAMN04488077_1115</name>
</gene>
<dbReference type="InterPro" id="IPR000330">
    <property type="entry name" value="SNF2_N"/>
</dbReference>
<dbReference type="InterPro" id="IPR014001">
    <property type="entry name" value="Helicase_ATP-bd"/>
</dbReference>
<name>A0A1H8D6J1_9RHOB</name>
<keyword evidence="4" id="KW-0067">ATP-binding</keyword>
<sequence length="928" mass="104928">MADLISRFSSRNQRLSHVFLKDRLQGAETYDRIAGYFRSSVFDLIHEEISTIGRVRIVCNADLDPRDLTAATLSQKARDQAQVERWHEQGDELDALLERPRWRRLYQILTAGNVEIRVVSRDNAPFLHGKAGVITRPDGTTSSFIGSINETANGWAQSYEMIWEDPAPEAASWVQDEFDWLWKKGVPLSQAVIDEIGRTAEKVEVHVEEMRDDPIGLAKSVTVESPLVRRGEGLAPWQKAFVKIFVEHDQNYGAARLLLADEVGVGKTLSMAAAGALTVLMGQGPFLILCPATLTLQWQMELWDKLGLPACVWARAPQKGWLDHRGHLYRSRDPEDVLRCPSQIGIVSTGLLVKGGPEAQALMRGTYGMIALDEGHKARVRRGIGIEEPEPGKLYQAMERLAGRTRHLVIGTATPIQTNRDEIWDLMKLLAYGQDHVLGRPSVSRWWDAEQSLDLISGKETLPNPETAWPWLRSPLPHSSEASVFRDVRDDLKVEDRSFFTDKGVADLDDFTRGELDDLLERGEIARKLPFMRYHNPLGRHVVLRRRKTLEDAGLLDRIAVNIHPRTGTAPGVFERNAVRTPHFYDRAYDEVRLFTRAMKARQAGTGFLGNLMMQRICSSVAAGISTATKMLERRREGLLLEQTDDPDLLEAIEDMGVEAYSAAVDVEAQHLERVLEVLTSARQEDPKGRAVMHYLDQEGWLALGCIIFSQYYDTARWVGEMISEKHPSEPVAVYAGVGKSGVLLGGEWRSVDREDIKKGVKERKLRVVCATDAACEGLNLQTLGSLINVDLPWNPSRLEQRIGRIKRYGQQRREVDMANLVYAGTIDETVYQRLSERMQDRYDILGSLPDTIEDGWIEDIELLEAELKTFTKPDSPADVFSLRYGDFLSVDGDDRGWEVWTKVVARRDIEEKLMRPWKKRDQNPEAI</sequence>
<evidence type="ECO:0000256" key="1">
    <source>
        <dbReference type="ARBA" id="ARBA00022741"/>
    </source>
</evidence>
<evidence type="ECO:0000259" key="5">
    <source>
        <dbReference type="PROSITE" id="PS51192"/>
    </source>
</evidence>
<accession>A0A1H8D6J1</accession>
<organism evidence="7 8">
    <name type="scientific">Roseovarius tolerans</name>
    <dbReference type="NCBI Taxonomy" id="74031"/>
    <lineage>
        <taxon>Bacteria</taxon>
        <taxon>Pseudomonadati</taxon>
        <taxon>Pseudomonadota</taxon>
        <taxon>Alphaproteobacteria</taxon>
        <taxon>Rhodobacterales</taxon>
        <taxon>Roseobacteraceae</taxon>
        <taxon>Roseovarius</taxon>
    </lineage>
</organism>
<feature type="domain" description="Helicase ATP-binding" evidence="5">
    <location>
        <begin position="248"/>
        <end position="433"/>
    </location>
</feature>
<dbReference type="CDD" id="cd18011">
    <property type="entry name" value="DEXDc_RapA"/>
    <property type="match status" value="1"/>
</dbReference>
<dbReference type="InterPro" id="IPR049730">
    <property type="entry name" value="SNF2/RAD54-like_C"/>
</dbReference>
<dbReference type="Gene3D" id="3.40.50.300">
    <property type="entry name" value="P-loop containing nucleotide triphosphate hydrolases"/>
    <property type="match status" value="1"/>
</dbReference>
<dbReference type="NCBIfam" id="NF042964">
    <property type="entry name" value="phospholipD_antiphage"/>
    <property type="match status" value="1"/>
</dbReference>
<dbReference type="Pfam" id="PF00176">
    <property type="entry name" value="SNF2-rel_dom"/>
    <property type="match status" value="1"/>
</dbReference>
<dbReference type="InterPro" id="IPR025202">
    <property type="entry name" value="PLD-like_dom"/>
</dbReference>
<dbReference type="GO" id="GO:0016787">
    <property type="term" value="F:hydrolase activity"/>
    <property type="evidence" value="ECO:0007669"/>
    <property type="project" value="UniProtKB-KW"/>
</dbReference>
<dbReference type="SMART" id="SM00487">
    <property type="entry name" value="DEXDc"/>
    <property type="match status" value="1"/>
</dbReference>
<dbReference type="SUPFAM" id="SSF56024">
    <property type="entry name" value="Phospholipase D/nuclease"/>
    <property type="match status" value="1"/>
</dbReference>
<proteinExistence type="predicted"/>
<dbReference type="AlphaFoldDB" id="A0A1H8D6J1"/>
<dbReference type="InterPro" id="IPR001650">
    <property type="entry name" value="Helicase_C-like"/>
</dbReference>
<dbReference type="GO" id="GO:0004386">
    <property type="term" value="F:helicase activity"/>
    <property type="evidence" value="ECO:0007669"/>
    <property type="project" value="UniProtKB-KW"/>
</dbReference>
<dbReference type="Gene3D" id="3.30.870.10">
    <property type="entry name" value="Endonuclease Chain A"/>
    <property type="match status" value="1"/>
</dbReference>
<dbReference type="SMART" id="SM00490">
    <property type="entry name" value="HELICc"/>
    <property type="match status" value="1"/>
</dbReference>
<evidence type="ECO:0000313" key="8">
    <source>
        <dbReference type="Proteomes" id="UP000182160"/>
    </source>
</evidence>
<dbReference type="InterPro" id="IPR049952">
    <property type="entry name" value="PhospholipD-like_anti-phage"/>
</dbReference>
<dbReference type="RefSeq" id="WP_074786687.1">
    <property type="nucleotide sequence ID" value="NZ_FOBO01000011.1"/>
</dbReference>
<dbReference type="PROSITE" id="PS51194">
    <property type="entry name" value="HELICASE_CTER"/>
    <property type="match status" value="1"/>
</dbReference>
<evidence type="ECO:0000256" key="4">
    <source>
        <dbReference type="ARBA" id="ARBA00022840"/>
    </source>
</evidence>
<keyword evidence="3" id="KW-0347">Helicase</keyword>
<dbReference type="CDD" id="cd18793">
    <property type="entry name" value="SF2_C_SNF"/>
    <property type="match status" value="1"/>
</dbReference>
<keyword evidence="1" id="KW-0547">Nucleotide-binding</keyword>
<dbReference type="EMBL" id="FOBO01000011">
    <property type="protein sequence ID" value="SEN02248.1"/>
    <property type="molecule type" value="Genomic_DNA"/>
</dbReference>
<dbReference type="InterPro" id="IPR027417">
    <property type="entry name" value="P-loop_NTPase"/>
</dbReference>
<dbReference type="Pfam" id="PF13091">
    <property type="entry name" value="PLDc_2"/>
    <property type="match status" value="1"/>
</dbReference>
<dbReference type="SUPFAM" id="SSF52540">
    <property type="entry name" value="P-loop containing nucleoside triphosphate hydrolases"/>
    <property type="match status" value="2"/>
</dbReference>
<reference evidence="7 8" key="1">
    <citation type="submission" date="2016-10" db="EMBL/GenBank/DDBJ databases">
        <authorList>
            <person name="de Groot N.N."/>
        </authorList>
    </citation>
    <scope>NUCLEOTIDE SEQUENCE [LARGE SCALE GENOMIC DNA]</scope>
    <source>
        <strain evidence="7 8">DSM 11457</strain>
    </source>
</reference>